<feature type="domain" description="ESPR" evidence="15">
    <location>
        <begin position="1"/>
        <end position="38"/>
    </location>
</feature>
<feature type="compositionally biased region" description="Polar residues" evidence="11">
    <location>
        <begin position="405"/>
        <end position="422"/>
    </location>
</feature>
<evidence type="ECO:0000256" key="10">
    <source>
        <dbReference type="ARBA" id="ARBA00023237"/>
    </source>
</evidence>
<dbReference type="InterPro" id="IPR024973">
    <property type="entry name" value="ESPR"/>
</dbReference>
<dbReference type="InterPro" id="IPR011049">
    <property type="entry name" value="Serralysin-like_metalloprot_C"/>
</dbReference>
<evidence type="ECO:0000256" key="8">
    <source>
        <dbReference type="ARBA" id="ARBA00022927"/>
    </source>
</evidence>
<evidence type="ECO:0000256" key="2">
    <source>
        <dbReference type="ARBA" id="ARBA00004442"/>
    </source>
</evidence>
<dbReference type="InterPro" id="IPR008640">
    <property type="entry name" value="Adhesin_Head_dom"/>
</dbReference>
<keyword evidence="5" id="KW-1134">Transmembrane beta strand</keyword>
<evidence type="ECO:0000259" key="15">
    <source>
        <dbReference type="Pfam" id="PF13018"/>
    </source>
</evidence>
<keyword evidence="8" id="KW-0653">Protein transport</keyword>
<feature type="domain" description="Trimeric autotransporter adhesin YadA-like head" evidence="13">
    <location>
        <begin position="330"/>
        <end position="348"/>
    </location>
</feature>
<dbReference type="Pfam" id="PF03895">
    <property type="entry name" value="YadA_anchor"/>
    <property type="match status" value="1"/>
</dbReference>
<comment type="subcellular location">
    <subcellularLocation>
        <location evidence="2">Cell outer membrane</location>
    </subcellularLocation>
    <subcellularLocation>
        <location evidence="1">Cell surface</location>
    </subcellularLocation>
</comment>
<evidence type="ECO:0000259" key="13">
    <source>
        <dbReference type="Pfam" id="PF05658"/>
    </source>
</evidence>
<keyword evidence="6" id="KW-0812">Transmembrane</keyword>
<dbReference type="Gene3D" id="3.30.1300.30">
    <property type="entry name" value="GSPII I/J protein-like"/>
    <property type="match status" value="1"/>
</dbReference>
<keyword evidence="9" id="KW-0472">Membrane</keyword>
<dbReference type="InterPro" id="IPR008635">
    <property type="entry name" value="Coiled_stalk_dom"/>
</dbReference>
<dbReference type="InterPro" id="IPR045584">
    <property type="entry name" value="Pilin-like"/>
</dbReference>
<evidence type="ECO:0000256" key="5">
    <source>
        <dbReference type="ARBA" id="ARBA00022452"/>
    </source>
</evidence>
<feature type="domain" description="Trimeric autotransporter adhesin YadA-like head" evidence="13">
    <location>
        <begin position="1054"/>
        <end position="1077"/>
    </location>
</feature>
<accession>A0AA46S2Z5</accession>
<name>A0AA46S2Z5_9GAMM</name>
<evidence type="ECO:0000256" key="3">
    <source>
        <dbReference type="ARBA" id="ARBA00005848"/>
    </source>
</evidence>
<proteinExistence type="inferred from homology"/>
<evidence type="ECO:0000256" key="4">
    <source>
        <dbReference type="ARBA" id="ARBA00022448"/>
    </source>
</evidence>
<evidence type="ECO:0000256" key="9">
    <source>
        <dbReference type="ARBA" id="ARBA00023136"/>
    </source>
</evidence>
<sequence length="1291" mass="130087">MNKIFKLIWNKSLGQMVVVSENAKSAGKKESTTGAVVSSEVLTTDTSKRRIFGLQALALSTATIMGANVWAGNVVQSITCPSFISNKTIEVSSGGTITFWNQTDSASVSSFAGVDGAVAIGADCNSQTVAQDNAVAIGGAAASANAVAIGSNALARRIDNVAIGYQAQAMGKNSIAIGANSIADRDNSFSVGSTTTQRQIINVATPTQATDAANKGYVDTAIAAIPTAVASDNFARSSTDTALGAASGITYNSQSNGTQLTSVAGITVTATTTNIDDITSFTLPDGTVVTDVNQVAAFKNAAKKGANIAIGGYSSSIGFSNIGSGFLSNAIGSSNKASGKYSSAIGDGNTATGEASNAIGRFNLAKANGSSALGYWNTASGESSNAVGNSNIASGESASAVGDSNKAQGKQSSAFGSDNTTNGEASSAIGDYNRAMASLSSAIGSNNIALADSSSAVGRSNTASGDSSSAFGNSNTALGSSSNAIGSQNTVNGVFSTGIGFNNNVTQGESVGLGISNTVSGKWSNAVGTYNKATGTASFAAGSQNLAKGSGSTVMGAASGMYYDPQDDSTKLTAINGIQVQATDLTTSSITQIGDVSVTSDQALDFERTLRNGGSIAFGDRSAAIGSHNIALGGQSAAVGYDNQALGVNSTSLGALNKATGGVSTAVGSNNTASAIYSSVFGSNSQATAYGSTAIGHDSLADEANTISVGRSGAEKRITNVATPTQATDAANKGYVDTGLAAKTDKTAFDTLNSKVNDTTTGLDTKASMNALTTGLSNTLTDAKSYADQKDLVLDGKITTNANEIAALQTGLGNISTNAVVYDNAAKETITLAGQSGTKLTNLQAGDISSSSSKDAVTGGQLYTTNQNINTLSTQFNSSANQLASVLGGGAGFNNGVFTLPTFTIQGANYSNIGATFGAVNNELTALKGSVSNLKSYVDQQDAKTLSDANTYTDTQSSGTLANAKSYIDQQDAKNLNDAKSYTDQQTAQSLNDSKSYTDQQTTTALNDAKTYTDQQAASTLNKAQSYTDQKVADAGQYISIGGNGSGASTGSNATGKNSTAIGPNTVVTGNNSTAVGVDNTVSGNGSGAFGDPNTVSGNGSYVVGNDNTVKGDNTFVLGNNVNTAAKNAVILGNDSSSDRDNTVSVGSATNQRQITHVAAGTADTDAVNVAQMNKSSSDTLSSANSYTDTRFAGLESTFKDYSLQTERRFQEVDKRFDRQGAMSAAMMNMATSTAGLRGQNRIGVGAGLQGAEQAVAVGYQRMINENTSLSISGALSKEESSGGVGVGFSW</sequence>
<dbReference type="Pfam" id="PF05658">
    <property type="entry name" value="YadA_head"/>
    <property type="match status" value="6"/>
</dbReference>
<dbReference type="GO" id="GO:0009986">
    <property type="term" value="C:cell surface"/>
    <property type="evidence" value="ECO:0007669"/>
    <property type="project" value="UniProtKB-SubCell"/>
</dbReference>
<dbReference type="SUPFAM" id="SSF101967">
    <property type="entry name" value="Adhesin YadA, collagen-binding domain"/>
    <property type="match status" value="5"/>
</dbReference>
<feature type="domain" description="Trimeric autotransporter adhesin YadA-like head" evidence="13">
    <location>
        <begin position="161"/>
        <end position="181"/>
    </location>
</feature>
<feature type="domain" description="Trimeric autotransporter adhesin YadA-like stalk" evidence="14">
    <location>
        <begin position="839"/>
        <end position="882"/>
    </location>
</feature>
<evidence type="ECO:0000256" key="7">
    <source>
        <dbReference type="ARBA" id="ARBA00022729"/>
    </source>
</evidence>
<gene>
    <name evidence="16" type="ORF">LSO60_09960</name>
</gene>
<dbReference type="GO" id="GO:0015031">
    <property type="term" value="P:protein transport"/>
    <property type="evidence" value="ECO:0007669"/>
    <property type="project" value="UniProtKB-KW"/>
</dbReference>
<feature type="domain" description="Trimeric autotransporter adhesin YadA-like stalk" evidence="14">
    <location>
        <begin position="1154"/>
        <end position="1191"/>
    </location>
</feature>
<dbReference type="RefSeq" id="WP_263512108.1">
    <property type="nucleotide sequence ID" value="NZ_CP089051.1"/>
</dbReference>
<evidence type="ECO:0000256" key="6">
    <source>
        <dbReference type="ARBA" id="ARBA00022692"/>
    </source>
</evidence>
<protein>
    <submittedName>
        <fullName evidence="16">YadA-like family protein</fullName>
    </submittedName>
</protein>
<dbReference type="SUPFAM" id="SSF54523">
    <property type="entry name" value="Pili subunits"/>
    <property type="match status" value="1"/>
</dbReference>
<evidence type="ECO:0000256" key="11">
    <source>
        <dbReference type="SAM" id="MobiDB-lite"/>
    </source>
</evidence>
<feature type="domain" description="Trimeric autotransporter adhesin YadA-like head" evidence="13">
    <location>
        <begin position="631"/>
        <end position="655"/>
    </location>
</feature>
<dbReference type="InterPro" id="IPR005594">
    <property type="entry name" value="YadA_C"/>
</dbReference>
<dbReference type="Pfam" id="PF05662">
    <property type="entry name" value="YadA_stalk"/>
    <property type="match status" value="2"/>
</dbReference>
<keyword evidence="7" id="KW-0732">Signal</keyword>
<dbReference type="CDD" id="cd12820">
    <property type="entry name" value="LbR_YadA-like"/>
    <property type="match status" value="4"/>
</dbReference>
<evidence type="ECO:0000259" key="14">
    <source>
        <dbReference type="Pfam" id="PF05662"/>
    </source>
</evidence>
<dbReference type="GO" id="GO:0009279">
    <property type="term" value="C:cell outer membrane"/>
    <property type="evidence" value="ECO:0007669"/>
    <property type="project" value="UniProtKB-SubCell"/>
</dbReference>
<dbReference type="Gene3D" id="2.150.10.10">
    <property type="entry name" value="Serralysin-like metalloprotease, C-terminal"/>
    <property type="match status" value="6"/>
</dbReference>
<feature type="domain" description="Trimeric autotransporter adhesin YadA-like head" evidence="13">
    <location>
        <begin position="407"/>
        <end position="432"/>
    </location>
</feature>
<comment type="similarity">
    <text evidence="3">Belongs to the autotransporter-2 (AT-2) (TC 1.B.40) family.</text>
</comment>
<keyword evidence="4" id="KW-0813">Transport</keyword>
<evidence type="ECO:0000313" key="16">
    <source>
        <dbReference type="EMBL" id="UYF70616.1"/>
    </source>
</evidence>
<dbReference type="Gene3D" id="1.20.5.170">
    <property type="match status" value="1"/>
</dbReference>
<reference evidence="16" key="1">
    <citation type="journal article" date="2022" name="J Glob Antimicrob Resist">
        <title>Comparative analysis of IMP-4- and OXA-58-containing plasmids of three carbapenemase-producing Acinetobacter ursingii strains in the Netherlands.</title>
        <authorList>
            <person name="Hendrickx A.P.A."/>
            <person name="Schade R.P."/>
            <person name="Landman F."/>
            <person name="Bosch T."/>
            <person name="Schouls L.M."/>
            <person name="van Dijk K."/>
        </authorList>
    </citation>
    <scope>NUCLEOTIDE SEQUENCE</scope>
    <source>
        <strain evidence="16">RIVM_C010559</strain>
    </source>
</reference>
<dbReference type="Proteomes" id="UP001164064">
    <property type="component" value="Chromosome"/>
</dbReference>
<dbReference type="EMBL" id="CP089051">
    <property type="protein sequence ID" value="UYF70616.1"/>
    <property type="molecule type" value="Genomic_DNA"/>
</dbReference>
<keyword evidence="10" id="KW-0998">Cell outer membrane</keyword>
<feature type="domain" description="Trimeric autotransporter adhesin YadA-like C-terminal membrane anchor" evidence="12">
    <location>
        <begin position="1238"/>
        <end position="1291"/>
    </location>
</feature>
<feature type="region of interest" description="Disordered" evidence="11">
    <location>
        <begin position="397"/>
        <end position="422"/>
    </location>
</feature>
<dbReference type="Pfam" id="PF13018">
    <property type="entry name" value="ESPR"/>
    <property type="match status" value="1"/>
</dbReference>
<feature type="domain" description="Trimeric autotransporter adhesin YadA-like head" evidence="13">
    <location>
        <begin position="687"/>
        <end position="710"/>
    </location>
</feature>
<evidence type="ECO:0000256" key="1">
    <source>
        <dbReference type="ARBA" id="ARBA00004241"/>
    </source>
</evidence>
<organism evidence="16 17">
    <name type="scientific">Acinetobacter ursingii</name>
    <dbReference type="NCBI Taxonomy" id="108980"/>
    <lineage>
        <taxon>Bacteria</taxon>
        <taxon>Pseudomonadati</taxon>
        <taxon>Pseudomonadota</taxon>
        <taxon>Gammaproteobacteria</taxon>
        <taxon>Moraxellales</taxon>
        <taxon>Moraxellaceae</taxon>
        <taxon>Acinetobacter</taxon>
    </lineage>
</organism>
<evidence type="ECO:0000313" key="17">
    <source>
        <dbReference type="Proteomes" id="UP001164064"/>
    </source>
</evidence>
<evidence type="ECO:0000259" key="12">
    <source>
        <dbReference type="Pfam" id="PF03895"/>
    </source>
</evidence>